<organism evidence="9">
    <name type="scientific">delta proteobacterium ML-1</name>
    <dbReference type="NCBI Taxonomy" id="947513"/>
    <lineage>
        <taxon>Bacteria</taxon>
        <taxon>Deltaproteobacteria</taxon>
    </lineage>
</organism>
<keyword evidence="6" id="KW-0408">Iron</keyword>
<keyword evidence="2" id="KW-0004">4Fe-4S</keyword>
<evidence type="ECO:0000259" key="8">
    <source>
        <dbReference type="PROSITE" id="PS51379"/>
    </source>
</evidence>
<dbReference type="PROSITE" id="PS51379">
    <property type="entry name" value="4FE4S_FER_2"/>
    <property type="match status" value="4"/>
</dbReference>
<dbReference type="PROSITE" id="PS00198">
    <property type="entry name" value="4FE4S_FER_1"/>
    <property type="match status" value="2"/>
</dbReference>
<protein>
    <submittedName>
        <fullName evidence="9">Magnetosome protein Mad9</fullName>
    </submittedName>
</protein>
<dbReference type="PANTHER" id="PTHR43687">
    <property type="entry name" value="ADENYLYLSULFATE REDUCTASE, BETA SUBUNIT"/>
    <property type="match status" value="1"/>
</dbReference>
<feature type="domain" description="4Fe-4S ferredoxin-type" evidence="8">
    <location>
        <begin position="1"/>
        <end position="29"/>
    </location>
</feature>
<keyword evidence="7" id="KW-0411">Iron-sulfur</keyword>
<proteinExistence type="predicted"/>
<keyword evidence="4" id="KW-0677">Repeat</keyword>
<dbReference type="SUPFAM" id="SSF54862">
    <property type="entry name" value="4Fe-4S ferredoxins"/>
    <property type="match status" value="1"/>
</dbReference>
<evidence type="ECO:0000256" key="7">
    <source>
        <dbReference type="ARBA" id="ARBA00023014"/>
    </source>
</evidence>
<sequence>MSYRITEDCVGCGACAKKCPENAITGQPKSRYEIDSLFCSECGTCFKTCPRGAIMDPQGRRSPKKGKKGMVIRAKIDESMCAACKTCLMNCPHEAVRVVRRGLFSGGSCQVDPEKCDGCGQCSRLCIVGALKVNEVSPEDAP</sequence>
<accession>U5IGN0</accession>
<dbReference type="InterPro" id="IPR017896">
    <property type="entry name" value="4Fe4S_Fe-S-bd"/>
</dbReference>
<evidence type="ECO:0000256" key="4">
    <source>
        <dbReference type="ARBA" id="ARBA00022737"/>
    </source>
</evidence>
<feature type="domain" description="4Fe-4S ferredoxin-type" evidence="8">
    <location>
        <begin position="30"/>
        <end position="60"/>
    </location>
</feature>
<evidence type="ECO:0000256" key="5">
    <source>
        <dbReference type="ARBA" id="ARBA00022982"/>
    </source>
</evidence>
<dbReference type="InterPro" id="IPR050572">
    <property type="entry name" value="Fe-S_Ferredoxin"/>
</dbReference>
<evidence type="ECO:0000313" key="9">
    <source>
        <dbReference type="EMBL" id="AFZ77030.1"/>
    </source>
</evidence>
<keyword evidence="1" id="KW-0813">Transport</keyword>
<evidence type="ECO:0000256" key="6">
    <source>
        <dbReference type="ARBA" id="ARBA00023004"/>
    </source>
</evidence>
<dbReference type="InterPro" id="IPR017900">
    <property type="entry name" value="4Fe4S_Fe_S_CS"/>
</dbReference>
<evidence type="ECO:0000256" key="3">
    <source>
        <dbReference type="ARBA" id="ARBA00022723"/>
    </source>
</evidence>
<dbReference type="Pfam" id="PF12838">
    <property type="entry name" value="Fer4_7"/>
    <property type="match status" value="2"/>
</dbReference>
<dbReference type="GO" id="GO:0046872">
    <property type="term" value="F:metal ion binding"/>
    <property type="evidence" value="ECO:0007669"/>
    <property type="project" value="UniProtKB-KW"/>
</dbReference>
<dbReference type="AlphaFoldDB" id="U5IGN0"/>
<gene>
    <name evidence="9" type="primary">mad9</name>
    <name evidence="9" type="ORF">ALPM_00230</name>
</gene>
<feature type="domain" description="4Fe-4S ferredoxin-type" evidence="8">
    <location>
        <begin position="72"/>
        <end position="101"/>
    </location>
</feature>
<evidence type="ECO:0000256" key="2">
    <source>
        <dbReference type="ARBA" id="ARBA00022485"/>
    </source>
</evidence>
<reference evidence="9" key="1">
    <citation type="journal article" date="2013" name="Environ. Microbiol.">
        <title>Comparative genomic analysis of magnetotactic bacteria from the Deltaproteobacteria provides new insights into magnetite and greigite magnetosome genes required for magnetotaxis.</title>
        <authorList>
            <person name="Lefevre C.T."/>
            <person name="Trubitsyn D."/>
            <person name="Abreu F."/>
            <person name="Kolinko S."/>
            <person name="Jogler C."/>
            <person name="de Almeida L.G."/>
            <person name="de Vasconcelos A.T."/>
            <person name="Kube M."/>
            <person name="Reinhardt R."/>
            <person name="Lins U."/>
            <person name="Pignol D."/>
            <person name="Schuler D."/>
            <person name="Bazylinski D.A."/>
            <person name="Ginet N."/>
        </authorList>
    </citation>
    <scope>NUCLEOTIDE SEQUENCE</scope>
    <source>
        <strain evidence="9">ML-1</strain>
    </source>
</reference>
<feature type="domain" description="4Fe-4S ferredoxin-type" evidence="8">
    <location>
        <begin position="107"/>
        <end position="136"/>
    </location>
</feature>
<keyword evidence="3" id="KW-0479">Metal-binding</keyword>
<keyword evidence="5" id="KW-0249">Electron transport</keyword>
<dbReference type="EMBL" id="JX869937">
    <property type="protein sequence ID" value="AFZ77030.1"/>
    <property type="molecule type" value="Genomic_DNA"/>
</dbReference>
<evidence type="ECO:0000256" key="1">
    <source>
        <dbReference type="ARBA" id="ARBA00022448"/>
    </source>
</evidence>
<dbReference type="GO" id="GO:0051539">
    <property type="term" value="F:4 iron, 4 sulfur cluster binding"/>
    <property type="evidence" value="ECO:0007669"/>
    <property type="project" value="UniProtKB-KW"/>
</dbReference>
<name>U5IGN0_9DELT</name>
<dbReference type="Gene3D" id="3.30.70.20">
    <property type="match status" value="2"/>
</dbReference>
<dbReference type="PANTHER" id="PTHR43687:SF6">
    <property type="entry name" value="L-ASPARTATE SEMIALDEHYDE SULFURTRANSFERASE IRON-SULFUR SUBUNIT"/>
    <property type="match status" value="1"/>
</dbReference>